<organism evidence="1 2">
    <name type="scientific">Crotalaria pallida</name>
    <name type="common">Smooth rattlebox</name>
    <name type="synonym">Crotalaria striata</name>
    <dbReference type="NCBI Taxonomy" id="3830"/>
    <lineage>
        <taxon>Eukaryota</taxon>
        <taxon>Viridiplantae</taxon>
        <taxon>Streptophyta</taxon>
        <taxon>Embryophyta</taxon>
        <taxon>Tracheophyta</taxon>
        <taxon>Spermatophyta</taxon>
        <taxon>Magnoliopsida</taxon>
        <taxon>eudicotyledons</taxon>
        <taxon>Gunneridae</taxon>
        <taxon>Pentapetalae</taxon>
        <taxon>rosids</taxon>
        <taxon>fabids</taxon>
        <taxon>Fabales</taxon>
        <taxon>Fabaceae</taxon>
        <taxon>Papilionoideae</taxon>
        <taxon>50 kb inversion clade</taxon>
        <taxon>genistoids sensu lato</taxon>
        <taxon>core genistoids</taxon>
        <taxon>Crotalarieae</taxon>
        <taxon>Crotalaria</taxon>
    </lineage>
</organism>
<name>A0AAN9I5P9_CROPI</name>
<dbReference type="AlphaFoldDB" id="A0AAN9I5P9"/>
<evidence type="ECO:0000313" key="1">
    <source>
        <dbReference type="EMBL" id="KAK7268463.1"/>
    </source>
</evidence>
<evidence type="ECO:0000313" key="2">
    <source>
        <dbReference type="Proteomes" id="UP001372338"/>
    </source>
</evidence>
<gene>
    <name evidence="1" type="ORF">RIF29_21162</name>
</gene>
<accession>A0AAN9I5P9</accession>
<sequence>MTYAVVTEFIDGLVETYPCLQYLDGFPLVKVVLCADVAYAKYDKNCSHIRHYNFYILLCGVPPFWAGNDTPESYDCSHALIGQAANVGAKLHDKGQSSCQSHSQQKDRAWTMQVLALTSLCMAAKIDETQAPTPIDLQVENLMFHAWYICLCLVVERTMEETAMNETSFRSHQILRLTVESNPNDRIHTARSGTFIASVEVSVLLSHYQQAQD</sequence>
<dbReference type="EMBL" id="JAYWIO010000004">
    <property type="protein sequence ID" value="KAK7268463.1"/>
    <property type="molecule type" value="Genomic_DNA"/>
</dbReference>
<comment type="caution">
    <text evidence="1">The sequence shown here is derived from an EMBL/GenBank/DDBJ whole genome shotgun (WGS) entry which is preliminary data.</text>
</comment>
<dbReference type="Proteomes" id="UP001372338">
    <property type="component" value="Unassembled WGS sequence"/>
</dbReference>
<keyword evidence="2" id="KW-1185">Reference proteome</keyword>
<reference evidence="1 2" key="1">
    <citation type="submission" date="2024-01" db="EMBL/GenBank/DDBJ databases">
        <title>The genomes of 5 underutilized Papilionoideae crops provide insights into root nodulation and disease resistanc.</title>
        <authorList>
            <person name="Yuan L."/>
        </authorList>
    </citation>
    <scope>NUCLEOTIDE SEQUENCE [LARGE SCALE GENOMIC DNA]</scope>
    <source>
        <strain evidence="1">ZHUSHIDOU_FW_LH</strain>
        <tissue evidence="1">Leaf</tissue>
    </source>
</reference>
<protein>
    <submittedName>
        <fullName evidence="1">Uncharacterized protein</fullName>
    </submittedName>
</protein>
<proteinExistence type="predicted"/>